<dbReference type="GO" id="GO:0005634">
    <property type="term" value="C:nucleus"/>
    <property type="evidence" value="ECO:0007669"/>
    <property type="project" value="InterPro"/>
</dbReference>
<feature type="region of interest" description="Disordered" evidence="4">
    <location>
        <begin position="229"/>
        <end position="273"/>
    </location>
</feature>
<evidence type="ECO:0000313" key="6">
    <source>
        <dbReference type="Proteomes" id="UP000290900"/>
    </source>
</evidence>
<name>A0A448YEZ4_BRENA</name>
<protein>
    <submittedName>
        <fullName evidence="5">DEKNAAC100391</fullName>
    </submittedName>
</protein>
<dbReference type="GO" id="GO:0006334">
    <property type="term" value="P:nucleosome assembly"/>
    <property type="evidence" value="ECO:0007669"/>
    <property type="project" value="InterPro"/>
</dbReference>
<dbReference type="SUPFAM" id="SSF143113">
    <property type="entry name" value="NAP-like"/>
    <property type="match status" value="1"/>
</dbReference>
<dbReference type="InParanoid" id="A0A448YEZ4"/>
<dbReference type="InterPro" id="IPR002164">
    <property type="entry name" value="NAP_family"/>
</dbReference>
<reference evidence="5 6" key="1">
    <citation type="submission" date="2018-12" db="EMBL/GenBank/DDBJ databases">
        <authorList>
            <person name="Tiukova I."/>
            <person name="Dainat J."/>
        </authorList>
    </citation>
    <scope>NUCLEOTIDE SEQUENCE [LARGE SCALE GENOMIC DNA]</scope>
</reference>
<dbReference type="FunCoup" id="A0A448YEZ4">
    <property type="interactions" value="611"/>
</dbReference>
<gene>
    <name evidence="5" type="ORF">BRENAR_LOCUS218</name>
</gene>
<dbReference type="AlphaFoldDB" id="A0A448YEZ4"/>
<accession>A0A448YEZ4</accession>
<dbReference type="Gene3D" id="3.30.1120.90">
    <property type="entry name" value="Nucleosome assembly protein"/>
    <property type="match status" value="1"/>
</dbReference>
<keyword evidence="3" id="KW-0175">Coiled coil</keyword>
<evidence type="ECO:0000256" key="2">
    <source>
        <dbReference type="RuleBase" id="RU003876"/>
    </source>
</evidence>
<dbReference type="EMBL" id="CAACVR010000001">
    <property type="protein sequence ID" value="VEU19481.1"/>
    <property type="molecule type" value="Genomic_DNA"/>
</dbReference>
<dbReference type="PANTHER" id="PTHR11875">
    <property type="entry name" value="TESTIS-SPECIFIC Y-ENCODED PROTEIN"/>
    <property type="match status" value="1"/>
</dbReference>
<evidence type="ECO:0000256" key="4">
    <source>
        <dbReference type="SAM" id="MobiDB-lite"/>
    </source>
</evidence>
<comment type="similarity">
    <text evidence="1 2">Belongs to the nucleosome assembly protein (NAP) family.</text>
</comment>
<dbReference type="OrthoDB" id="19419at2759"/>
<organism evidence="5 6">
    <name type="scientific">Brettanomyces naardenensis</name>
    <name type="common">Yeast</name>
    <dbReference type="NCBI Taxonomy" id="13370"/>
    <lineage>
        <taxon>Eukaryota</taxon>
        <taxon>Fungi</taxon>
        <taxon>Dikarya</taxon>
        <taxon>Ascomycota</taxon>
        <taxon>Saccharomycotina</taxon>
        <taxon>Pichiomycetes</taxon>
        <taxon>Pichiales</taxon>
        <taxon>Pichiaceae</taxon>
        <taxon>Brettanomyces</taxon>
    </lineage>
</organism>
<evidence type="ECO:0000256" key="1">
    <source>
        <dbReference type="ARBA" id="ARBA00009947"/>
    </source>
</evidence>
<feature type="coiled-coil region" evidence="3">
    <location>
        <begin position="13"/>
        <end position="40"/>
    </location>
</feature>
<dbReference type="InterPro" id="IPR037231">
    <property type="entry name" value="NAP-like_sf"/>
</dbReference>
<dbReference type="Proteomes" id="UP000290900">
    <property type="component" value="Unassembled WGS sequence"/>
</dbReference>
<feature type="compositionally biased region" description="Acidic residues" evidence="4">
    <location>
        <begin position="234"/>
        <end position="260"/>
    </location>
</feature>
<dbReference type="Pfam" id="PF00956">
    <property type="entry name" value="NAP"/>
    <property type="match status" value="1"/>
</dbReference>
<keyword evidence="6" id="KW-1185">Reference proteome</keyword>
<proteinExistence type="inferred from homology"/>
<evidence type="ECO:0000313" key="5">
    <source>
        <dbReference type="EMBL" id="VEU19481.1"/>
    </source>
</evidence>
<dbReference type="STRING" id="13370.A0A448YEZ4"/>
<evidence type="ECO:0000256" key="3">
    <source>
        <dbReference type="SAM" id="Coils"/>
    </source>
</evidence>
<sequence>MMSESKEGKDAVLEKALSELQSIEKDQQELDKKVQKYRVELTKPLFEKRRKIILEIPKFWYIVLAQHEDFQEYIQTEDMKYLEFIKDIYVEKSVDEKGENEDPKSFALTITFESPDAEIEDQTVTKYFYSEVDPDTGYESIKSYKADVKWPQEFDNINPNLIKENRKNDKWTHEEKKNYRIGMKSFFAFFGWTGSKEGKEYRYGEQLAEMLSEDIFPLAVDYYTLAAPGLGKNEEEEDADSSSEELDIDSDDDGQDESDQTNDNHSSKRQKKE</sequence>